<gene>
    <name evidence="3 4" type="primary">ureF</name>
    <name evidence="4" type="ORF">EL18_03282</name>
</gene>
<dbReference type="HAMAP" id="MF_01385">
    <property type="entry name" value="UreF"/>
    <property type="match status" value="1"/>
</dbReference>
<keyword evidence="5" id="KW-1185">Reference proteome</keyword>
<dbReference type="Gene3D" id="1.10.4190.10">
    <property type="entry name" value="Urease accessory protein UreF"/>
    <property type="match status" value="1"/>
</dbReference>
<evidence type="ECO:0000313" key="5">
    <source>
        <dbReference type="Proteomes" id="UP000053675"/>
    </source>
</evidence>
<dbReference type="PATRIC" id="fig|472175.3.peg.3279"/>
<name>A0A084U536_9HYPH</name>
<dbReference type="RefSeq" id="WP_036486648.1">
    <property type="nucleotide sequence ID" value="NZ_JMQM01000003.1"/>
</dbReference>
<dbReference type="InterPro" id="IPR038277">
    <property type="entry name" value="UreF_sf"/>
</dbReference>
<keyword evidence="1 3" id="KW-0996">Nickel insertion</keyword>
<protein>
    <recommendedName>
        <fullName evidence="3">Urease accessory protein UreF</fullName>
    </recommendedName>
</protein>
<evidence type="ECO:0000256" key="1">
    <source>
        <dbReference type="ARBA" id="ARBA00022988"/>
    </source>
</evidence>
<keyword evidence="3" id="KW-0963">Cytoplasm</keyword>
<comment type="subcellular location">
    <subcellularLocation>
        <location evidence="3">Cytoplasm</location>
    </subcellularLocation>
</comment>
<accession>A0A084U536</accession>
<keyword evidence="2 3" id="KW-0143">Chaperone</keyword>
<dbReference type="eggNOG" id="COG0830">
    <property type="taxonomic scope" value="Bacteria"/>
</dbReference>
<dbReference type="EMBL" id="JMQM01000003">
    <property type="protein sequence ID" value="KFB08072.1"/>
    <property type="molecule type" value="Genomic_DNA"/>
</dbReference>
<dbReference type="AlphaFoldDB" id="A0A084U536"/>
<comment type="subunit">
    <text evidence="3">UreD, UreF and UreG form a complex that acts as a GTP-hydrolysis-dependent molecular chaperone, activating the urease apoprotein by helping to assemble the nickel containing metallocenter of UreC. The UreE protein probably delivers the nickel.</text>
</comment>
<evidence type="ECO:0000256" key="3">
    <source>
        <dbReference type="HAMAP-Rule" id="MF_01385"/>
    </source>
</evidence>
<comment type="similarity">
    <text evidence="3">Belongs to the UreF family.</text>
</comment>
<dbReference type="PANTHER" id="PTHR33620">
    <property type="entry name" value="UREASE ACCESSORY PROTEIN F"/>
    <property type="match status" value="1"/>
</dbReference>
<dbReference type="GO" id="GO:0005737">
    <property type="term" value="C:cytoplasm"/>
    <property type="evidence" value="ECO:0007669"/>
    <property type="project" value="UniProtKB-SubCell"/>
</dbReference>
<dbReference type="STRING" id="472175.EL18_03282"/>
<dbReference type="InterPro" id="IPR002639">
    <property type="entry name" value="UreF"/>
</dbReference>
<proteinExistence type="inferred from homology"/>
<comment type="caution">
    <text evidence="4">The sequence shown here is derived from an EMBL/GenBank/DDBJ whole genome shotgun (WGS) entry which is preliminary data.</text>
</comment>
<evidence type="ECO:0000256" key="2">
    <source>
        <dbReference type="ARBA" id="ARBA00023186"/>
    </source>
</evidence>
<dbReference type="GO" id="GO:0016151">
    <property type="term" value="F:nickel cation binding"/>
    <property type="evidence" value="ECO:0007669"/>
    <property type="project" value="UniProtKB-UniRule"/>
</dbReference>
<dbReference type="Pfam" id="PF01730">
    <property type="entry name" value="UreF"/>
    <property type="match status" value="1"/>
</dbReference>
<dbReference type="Proteomes" id="UP000053675">
    <property type="component" value="Unassembled WGS sequence"/>
</dbReference>
<dbReference type="PIRSF" id="PIRSF009467">
    <property type="entry name" value="Ureas_acces_UreF"/>
    <property type="match status" value="1"/>
</dbReference>
<dbReference type="PANTHER" id="PTHR33620:SF1">
    <property type="entry name" value="UREASE ACCESSORY PROTEIN F"/>
    <property type="match status" value="1"/>
</dbReference>
<evidence type="ECO:0000313" key="4">
    <source>
        <dbReference type="EMBL" id="KFB08072.1"/>
    </source>
</evidence>
<organism evidence="4 5">
    <name type="scientific">Nitratireductor basaltis</name>
    <dbReference type="NCBI Taxonomy" id="472175"/>
    <lineage>
        <taxon>Bacteria</taxon>
        <taxon>Pseudomonadati</taxon>
        <taxon>Pseudomonadota</taxon>
        <taxon>Alphaproteobacteria</taxon>
        <taxon>Hyphomicrobiales</taxon>
        <taxon>Phyllobacteriaceae</taxon>
        <taxon>Nitratireductor</taxon>
    </lineage>
</organism>
<reference evidence="4 5" key="1">
    <citation type="submission" date="2014-05" db="EMBL/GenBank/DDBJ databases">
        <title>Draft Genome Sequence of Nitratireductor basaltis Strain UMTGB225, A Marine Bacterium Isolated from Green Barrel Tunicate.</title>
        <authorList>
            <person name="Gan H.Y."/>
        </authorList>
    </citation>
    <scope>NUCLEOTIDE SEQUENCE [LARGE SCALE GENOMIC DNA]</scope>
    <source>
        <strain evidence="4 5">UMTGB225</strain>
    </source>
</reference>
<comment type="function">
    <text evidence="3">Required for maturation of urease via the functional incorporation of the urease nickel metallocenter.</text>
</comment>
<dbReference type="OrthoDB" id="9798772at2"/>
<sequence>MTDRLALQRLIVWASPAFPTGAFGYSAGLETAIADGRVRNRDKVQEWVCGSLFAGSMRNDALIVAAASNACPEAEALVELADLVDALQCASQRLKELYVTGNAFVAAARAWTPELVADLPSPCPYPVAFGAVCGRSGIGACDAIVAFLTAQVQTQVSVAVRLVPIGQTQALEIQSALEGEISRLAEDYAALDLGDLGAISIAADIAAQRHETLETRIFRS</sequence>